<dbReference type="Proteomes" id="UP001497623">
    <property type="component" value="Unassembled WGS sequence"/>
</dbReference>
<comment type="caution">
    <text evidence="7">The sequence shown here is derived from an EMBL/GenBank/DDBJ whole genome shotgun (WGS) entry which is preliminary data.</text>
</comment>
<feature type="chain" id="PRO_5043830871" description="Receptor ligand binding region domain-containing protein" evidence="5">
    <location>
        <begin position="31"/>
        <end position="422"/>
    </location>
</feature>
<gene>
    <name evidence="7" type="ORF">MNOR_LOCUS16654</name>
</gene>
<evidence type="ECO:0000256" key="2">
    <source>
        <dbReference type="ARBA" id="ARBA00022692"/>
    </source>
</evidence>
<dbReference type="Gene3D" id="3.40.50.2300">
    <property type="match status" value="2"/>
</dbReference>
<keyword evidence="8" id="KW-1185">Reference proteome</keyword>
<evidence type="ECO:0000256" key="1">
    <source>
        <dbReference type="ARBA" id="ARBA00004370"/>
    </source>
</evidence>
<keyword evidence="5" id="KW-0732">Signal</keyword>
<evidence type="ECO:0000313" key="7">
    <source>
        <dbReference type="EMBL" id="CAL4099885.1"/>
    </source>
</evidence>
<feature type="domain" description="Receptor ligand binding region" evidence="6">
    <location>
        <begin position="109"/>
        <end position="263"/>
    </location>
</feature>
<feature type="non-terminal residue" evidence="7">
    <location>
        <position position="422"/>
    </location>
</feature>
<sequence length="422" mass="46739">MRSSIRMLALRYARPLLALMLLLMQTSVRAQTAVNIMVIYEEGNMVAKQGIETAVAYLEKNTAEGVVVNKNYMLAVNPGDDIEATVNATCDMLDKGIDGSAPPHIVLDGTTTGIMSETIKSFTKAMALPSFAASYGQDGDIREWRDLSETEQDFLVQIMPPGDIMVQAVRDIVKANNITNAGIIFDDTFVMEHKYKSLLQNLPCRHIMTMAEKDEMKIREQMKRLKDADIVNFFALGTLDTIRSILDAATANDMFGRKYAWYAMSKDREDIGCGCENSTVVFLRPQSSSESRGRLNMLKGSYNMDAMPDIDAAFYFDFAVRGIKATGQVAKNGGYDSFDFVKCDNFDPANPPARDINLKQALQSVQVTDTWGPVKWGDNGASYNDITLTMDKFMILSGRTAERKAMGEWVAGMPGQIMLKAG</sequence>
<dbReference type="InterPro" id="IPR028082">
    <property type="entry name" value="Peripla_BP_I"/>
</dbReference>
<dbReference type="SUPFAM" id="SSF53822">
    <property type="entry name" value="Periplasmic binding protein-like I"/>
    <property type="match status" value="1"/>
</dbReference>
<keyword evidence="4" id="KW-0472">Membrane</keyword>
<evidence type="ECO:0000256" key="4">
    <source>
        <dbReference type="ARBA" id="ARBA00023136"/>
    </source>
</evidence>
<protein>
    <recommendedName>
        <fullName evidence="6">Receptor ligand binding region domain-containing protein</fullName>
    </recommendedName>
</protein>
<evidence type="ECO:0000256" key="5">
    <source>
        <dbReference type="SAM" id="SignalP"/>
    </source>
</evidence>
<dbReference type="Pfam" id="PF01094">
    <property type="entry name" value="ANF_receptor"/>
    <property type="match status" value="1"/>
</dbReference>
<reference evidence="7 8" key="1">
    <citation type="submission" date="2024-05" db="EMBL/GenBank/DDBJ databases">
        <authorList>
            <person name="Wallberg A."/>
        </authorList>
    </citation>
    <scope>NUCLEOTIDE SEQUENCE [LARGE SCALE GENOMIC DNA]</scope>
</reference>
<dbReference type="EMBL" id="CAXKWB010011053">
    <property type="protein sequence ID" value="CAL4099885.1"/>
    <property type="molecule type" value="Genomic_DNA"/>
</dbReference>
<evidence type="ECO:0000259" key="6">
    <source>
        <dbReference type="Pfam" id="PF01094"/>
    </source>
</evidence>
<organism evidence="7 8">
    <name type="scientific">Meganyctiphanes norvegica</name>
    <name type="common">Northern krill</name>
    <name type="synonym">Thysanopoda norvegica</name>
    <dbReference type="NCBI Taxonomy" id="48144"/>
    <lineage>
        <taxon>Eukaryota</taxon>
        <taxon>Metazoa</taxon>
        <taxon>Ecdysozoa</taxon>
        <taxon>Arthropoda</taxon>
        <taxon>Crustacea</taxon>
        <taxon>Multicrustacea</taxon>
        <taxon>Malacostraca</taxon>
        <taxon>Eumalacostraca</taxon>
        <taxon>Eucarida</taxon>
        <taxon>Euphausiacea</taxon>
        <taxon>Euphausiidae</taxon>
        <taxon>Meganyctiphanes</taxon>
    </lineage>
</organism>
<dbReference type="AlphaFoldDB" id="A0AAV2QY34"/>
<keyword evidence="3" id="KW-1133">Transmembrane helix</keyword>
<proteinExistence type="predicted"/>
<evidence type="ECO:0000256" key="3">
    <source>
        <dbReference type="ARBA" id="ARBA00022989"/>
    </source>
</evidence>
<name>A0AAV2QY34_MEGNR</name>
<keyword evidence="2" id="KW-0812">Transmembrane</keyword>
<comment type="subcellular location">
    <subcellularLocation>
        <location evidence="1">Membrane</location>
    </subcellularLocation>
</comment>
<dbReference type="GO" id="GO:0016020">
    <property type="term" value="C:membrane"/>
    <property type="evidence" value="ECO:0007669"/>
    <property type="project" value="UniProtKB-SubCell"/>
</dbReference>
<dbReference type="InterPro" id="IPR001828">
    <property type="entry name" value="ANF_lig-bd_rcpt"/>
</dbReference>
<evidence type="ECO:0000313" key="8">
    <source>
        <dbReference type="Proteomes" id="UP001497623"/>
    </source>
</evidence>
<accession>A0AAV2QY34</accession>
<feature type="signal peptide" evidence="5">
    <location>
        <begin position="1"/>
        <end position="30"/>
    </location>
</feature>